<accession>A0A9P7DP91</accession>
<comment type="caution">
    <text evidence="1">The sequence shown here is derived from an EMBL/GenBank/DDBJ whole genome shotgun (WGS) entry which is preliminary data.</text>
</comment>
<dbReference type="AlphaFoldDB" id="A0A9P7DP91"/>
<organism evidence="1 2">
    <name type="scientific">Suillus subaureus</name>
    <dbReference type="NCBI Taxonomy" id="48587"/>
    <lineage>
        <taxon>Eukaryota</taxon>
        <taxon>Fungi</taxon>
        <taxon>Dikarya</taxon>
        <taxon>Basidiomycota</taxon>
        <taxon>Agaricomycotina</taxon>
        <taxon>Agaricomycetes</taxon>
        <taxon>Agaricomycetidae</taxon>
        <taxon>Boletales</taxon>
        <taxon>Suillineae</taxon>
        <taxon>Suillaceae</taxon>
        <taxon>Suillus</taxon>
    </lineage>
</organism>
<evidence type="ECO:0000313" key="1">
    <source>
        <dbReference type="EMBL" id="KAG1799574.1"/>
    </source>
</evidence>
<dbReference type="Proteomes" id="UP000807769">
    <property type="component" value="Unassembled WGS sequence"/>
</dbReference>
<sequence length="216" mass="23983">MDRLCHKVSNACTQVIALEVKNAAAKQTTTKVKKRTHEDDIPPVIDKDSTQLKAYKQLECHIQSSTSKTPSPPLLSQQCDFKSAAQIPNTMLPDYPKIGVLLALIDAKRPELQIHELETSLLDAGVVLSSQVMLLLEDVLSVIGDMGQNQARILCNFAKQIVLPLLGLLNSYKEPEAPSSGTQDKGKEHAIETEYDMWQEGELEYGSGKYDKYESR</sequence>
<protein>
    <submittedName>
        <fullName evidence="1">Uncharacterized protein</fullName>
    </submittedName>
</protein>
<evidence type="ECO:0000313" key="2">
    <source>
        <dbReference type="Proteomes" id="UP000807769"/>
    </source>
</evidence>
<dbReference type="GeneID" id="64635380"/>
<proteinExistence type="predicted"/>
<name>A0A9P7DP91_9AGAM</name>
<dbReference type="OrthoDB" id="3237716at2759"/>
<gene>
    <name evidence="1" type="ORF">BJ212DRAFT_1488292</name>
</gene>
<reference evidence="1" key="1">
    <citation type="journal article" date="2020" name="New Phytol.">
        <title>Comparative genomics reveals dynamic genome evolution in host specialist ectomycorrhizal fungi.</title>
        <authorList>
            <person name="Lofgren L.A."/>
            <person name="Nguyen N.H."/>
            <person name="Vilgalys R."/>
            <person name="Ruytinx J."/>
            <person name="Liao H.L."/>
            <person name="Branco S."/>
            <person name="Kuo A."/>
            <person name="LaButti K."/>
            <person name="Lipzen A."/>
            <person name="Andreopoulos W."/>
            <person name="Pangilinan J."/>
            <person name="Riley R."/>
            <person name="Hundley H."/>
            <person name="Na H."/>
            <person name="Barry K."/>
            <person name="Grigoriev I.V."/>
            <person name="Stajich J.E."/>
            <person name="Kennedy P.G."/>
        </authorList>
    </citation>
    <scope>NUCLEOTIDE SEQUENCE</scope>
    <source>
        <strain evidence="1">MN1</strain>
    </source>
</reference>
<dbReference type="EMBL" id="JABBWG010000141">
    <property type="protein sequence ID" value="KAG1799574.1"/>
    <property type="molecule type" value="Genomic_DNA"/>
</dbReference>
<keyword evidence="2" id="KW-1185">Reference proteome</keyword>
<dbReference type="RefSeq" id="XP_041185743.1">
    <property type="nucleotide sequence ID" value="XM_041341364.1"/>
</dbReference>